<reference evidence="3 4" key="1">
    <citation type="journal article" date="2013" name="PLoS Genet.">
        <title>Expanding the Marine Virosphere Using Metagenomics.</title>
        <authorList>
            <person name="Mizuno C.M."/>
            <person name="Rodriguez-Valera F."/>
            <person name="Kimes N.E."/>
            <person name="Ghai R."/>
        </authorList>
    </citation>
    <scope>NUCLEOTIDE SEQUENCE [LARGE SCALE GENOMIC DNA]</scope>
    <source>
        <strain evidence="3">UvMED-CGR-C97-MedDCM-OCT-S42-C7</strain>
    </source>
</reference>
<feature type="region of interest" description="Disordered" evidence="1">
    <location>
        <begin position="514"/>
        <end position="588"/>
    </location>
</feature>
<dbReference type="GO" id="GO:0016020">
    <property type="term" value="C:membrane"/>
    <property type="evidence" value="ECO:0007669"/>
    <property type="project" value="InterPro"/>
</dbReference>
<organism evidence="3 4">
    <name type="scientific">uncultured phage_MedDCM-OCT-S42-C7</name>
    <dbReference type="NCBI Taxonomy" id="2741073"/>
    <lineage>
        <taxon>Viruses</taxon>
        <taxon>Duplodnaviria</taxon>
        <taxon>Heunggongvirae</taxon>
        <taxon>Uroviricota</taxon>
        <taxon>Caudoviricetes</taxon>
        <taxon>Autographivirales</taxon>
        <taxon>Sieqvirus</taxon>
        <taxon>Sieqvirus S42C7</taxon>
    </lineage>
</organism>
<evidence type="ECO:0000313" key="4">
    <source>
        <dbReference type="Proteomes" id="UP000505269"/>
    </source>
</evidence>
<feature type="domain" description="Glycine-rich" evidence="2">
    <location>
        <begin position="274"/>
        <end position="480"/>
    </location>
</feature>
<dbReference type="Pfam" id="PF05345">
    <property type="entry name" value="He_PIG"/>
    <property type="match status" value="1"/>
</dbReference>
<name>A0A6S4PI89_9CAUD</name>
<evidence type="ECO:0000313" key="3">
    <source>
        <dbReference type="EMBL" id="BAQ94126.1"/>
    </source>
</evidence>
<dbReference type="GeneID" id="55412394"/>
<dbReference type="Pfam" id="PF21722">
    <property type="entry name" value="Gly_rich_2"/>
    <property type="match status" value="1"/>
</dbReference>
<dbReference type="Proteomes" id="UP000505269">
    <property type="component" value="Segment"/>
</dbReference>
<dbReference type="Gene3D" id="2.60.40.10">
    <property type="entry name" value="Immunoglobulins"/>
    <property type="match status" value="1"/>
</dbReference>
<dbReference type="InterPro" id="IPR015919">
    <property type="entry name" value="Cadherin-like_sf"/>
</dbReference>
<dbReference type="InterPro" id="IPR049304">
    <property type="entry name" value="Gly_rich_dom"/>
</dbReference>
<dbReference type="KEGG" id="vg:55412394"/>
<keyword evidence="4" id="KW-1185">Reference proteome</keyword>
<evidence type="ECO:0000256" key="1">
    <source>
        <dbReference type="SAM" id="MobiDB-lite"/>
    </source>
</evidence>
<accession>A0A6S4PI89</accession>
<feature type="compositionally biased region" description="Gly residues" evidence="1">
    <location>
        <begin position="534"/>
        <end position="588"/>
    </location>
</feature>
<feature type="compositionally biased region" description="Low complexity" evidence="1">
    <location>
        <begin position="522"/>
        <end position="533"/>
    </location>
</feature>
<protein>
    <submittedName>
        <fullName evidence="3">PE-PGRS family protein</fullName>
    </submittedName>
</protein>
<proteinExistence type="predicted"/>
<dbReference type="InterPro" id="IPR013783">
    <property type="entry name" value="Ig-like_fold"/>
</dbReference>
<sequence>MARNRDLSKLLSTANGKIVGSNLDVSFENISDTGTEGTKVASGTTAQRGSTTGQIRFNSTTGLAEYYTGNVFKSIDIAPMITSVNNTNISGDSITAGFDLVISGTNFATGATVKFIGNDGTQYSSPTVTINSGEQITARINTNIDPTKEPFDVQVTSAGGLSSLKEDAFNIDAVPAWTTASGSIGGGFNGDSINLQVTATDPDGSISSYAIQSGALPSGVSLNTSTGAITGTLPTVGSVTTNTFTVRATSNSGQTTDRQFNIVNGGSGSTSINTSSGNFTISQNQPVKVYVIGGGGGGGGDTGDTLSSNEEYGGGGGGGMAYKLFPNLTAGTYSFTVGSGGTGGSATSNPTAGGSSSLTAGGITVQATGGGHGGTDNVDGGGYTVYTGGSSGRGSFGGAGGVGSGGDINGTGGKGGAGADDYTLTRTYTTESAYTSGEDTSAGKNGINGGAGGGGAGSEAANDFGAGSFSIAGHNHGGNGSSTYFTGGGGGGGIDGGGGYTNGGGANASGGTGYTSGGQGSGDSSSNTASNGSGSVGGAKGSGGGSRGNAGGGGGSHGGGGGGGADPTNGGGGVGSGAGGGGAVVIVS</sequence>
<dbReference type="RefSeq" id="YP_009777668.1">
    <property type="nucleotide sequence ID" value="NC_047701.1"/>
</dbReference>
<evidence type="ECO:0000259" key="2">
    <source>
        <dbReference type="Pfam" id="PF21722"/>
    </source>
</evidence>
<dbReference type="GO" id="GO:0005509">
    <property type="term" value="F:calcium ion binding"/>
    <property type="evidence" value="ECO:0007669"/>
    <property type="project" value="InterPro"/>
</dbReference>
<dbReference type="SUPFAM" id="SSF49313">
    <property type="entry name" value="Cadherin-like"/>
    <property type="match status" value="1"/>
</dbReference>
<dbReference type="EMBL" id="AP013541">
    <property type="protein sequence ID" value="BAQ94126.1"/>
    <property type="molecule type" value="Genomic_DNA"/>
</dbReference>